<evidence type="ECO:0000313" key="6">
    <source>
        <dbReference type="EMBL" id="SPL72209.1"/>
    </source>
</evidence>
<keyword evidence="1" id="KW-0678">Repressor</keyword>
<evidence type="ECO:0000313" key="7">
    <source>
        <dbReference type="Proteomes" id="UP000245974"/>
    </source>
</evidence>
<dbReference type="Gene3D" id="1.10.1660.10">
    <property type="match status" value="1"/>
</dbReference>
<dbReference type="PANTHER" id="PTHR30204:SF69">
    <property type="entry name" value="MERR-FAMILY TRANSCRIPTIONAL REGULATOR"/>
    <property type="match status" value="1"/>
</dbReference>
<evidence type="ECO:0000256" key="3">
    <source>
        <dbReference type="ARBA" id="ARBA00023125"/>
    </source>
</evidence>
<keyword evidence="3" id="KW-0238">DNA-binding</keyword>
<dbReference type="PROSITE" id="PS50937">
    <property type="entry name" value="HTH_MERR_2"/>
    <property type="match status" value="1"/>
</dbReference>
<keyword evidence="4" id="KW-0804">Transcription</keyword>
<dbReference type="AlphaFoldDB" id="A0A2U3N3S6"/>
<dbReference type="Proteomes" id="UP000245974">
    <property type="component" value="Unassembled WGS sequence"/>
</dbReference>
<dbReference type="InterPro" id="IPR009061">
    <property type="entry name" value="DNA-bd_dom_put_sf"/>
</dbReference>
<evidence type="ECO:0000259" key="5">
    <source>
        <dbReference type="PROSITE" id="PS50937"/>
    </source>
</evidence>
<gene>
    <name evidence="6" type="primary">hmrR_1</name>
    <name evidence="6" type="ORF">KPC_3387</name>
</gene>
<reference evidence="7" key="1">
    <citation type="submission" date="2018-03" db="EMBL/GenBank/DDBJ databases">
        <authorList>
            <person name="Blom J."/>
        </authorList>
    </citation>
    <scope>NUCLEOTIDE SEQUENCE [LARGE SCALE GENOMIC DNA]</scope>
    <source>
        <strain evidence="7">KPC-SM-21</strain>
    </source>
</reference>
<dbReference type="OrthoDB" id="9808480at2"/>
<dbReference type="InterPro" id="IPR047057">
    <property type="entry name" value="MerR_fam"/>
</dbReference>
<protein>
    <submittedName>
        <fullName evidence="6">HTH-type transcriptional regulator HmrR</fullName>
    </submittedName>
</protein>
<name>A0A2U3N3S6_9GAMM</name>
<feature type="domain" description="HTH merR-type" evidence="5">
    <location>
        <begin position="1"/>
        <end position="68"/>
    </location>
</feature>
<dbReference type="InterPro" id="IPR000551">
    <property type="entry name" value="MerR-type_HTH_dom"/>
</dbReference>
<proteinExistence type="predicted"/>
<dbReference type="Pfam" id="PF13411">
    <property type="entry name" value="MerR_1"/>
    <property type="match status" value="1"/>
</dbReference>
<keyword evidence="2" id="KW-0805">Transcription regulation</keyword>
<dbReference type="PANTHER" id="PTHR30204">
    <property type="entry name" value="REDOX-CYCLING DRUG-SENSING TRANSCRIPTIONAL ACTIVATOR SOXR"/>
    <property type="match status" value="1"/>
</dbReference>
<dbReference type="SMART" id="SM00422">
    <property type="entry name" value="HTH_MERR"/>
    <property type="match status" value="1"/>
</dbReference>
<evidence type="ECO:0000256" key="4">
    <source>
        <dbReference type="ARBA" id="ARBA00023163"/>
    </source>
</evidence>
<organism evidence="6 7">
    <name type="scientific">Acinetobacter stercoris</name>
    <dbReference type="NCBI Taxonomy" id="2126983"/>
    <lineage>
        <taxon>Bacteria</taxon>
        <taxon>Pseudomonadati</taxon>
        <taxon>Pseudomonadota</taxon>
        <taxon>Gammaproteobacteria</taxon>
        <taxon>Moraxellales</taxon>
        <taxon>Moraxellaceae</taxon>
        <taxon>Acinetobacter</taxon>
    </lineage>
</organism>
<evidence type="ECO:0000256" key="2">
    <source>
        <dbReference type="ARBA" id="ARBA00023015"/>
    </source>
</evidence>
<dbReference type="GO" id="GO:0003677">
    <property type="term" value="F:DNA binding"/>
    <property type="evidence" value="ECO:0007669"/>
    <property type="project" value="UniProtKB-KW"/>
</dbReference>
<evidence type="ECO:0000256" key="1">
    <source>
        <dbReference type="ARBA" id="ARBA00022491"/>
    </source>
</evidence>
<dbReference type="SUPFAM" id="SSF46955">
    <property type="entry name" value="Putative DNA-binding domain"/>
    <property type="match status" value="1"/>
</dbReference>
<accession>A0A2U3N3S6</accession>
<sequence length="122" mass="14356">MNLAKVSRLTQISPRMLKYYEEIGLITPIRTTNNYRSYSQDDIKKINKIKILNDAGMNLKDIHELLPCFDLDKQVFNLCPIVKEKLNQEIIHVEDHLKKLEKSYQLLQSFLNKGKHVDQETI</sequence>
<dbReference type="InParanoid" id="A0A2U3N3S6"/>
<keyword evidence="7" id="KW-1185">Reference proteome</keyword>
<dbReference type="GO" id="GO:0003700">
    <property type="term" value="F:DNA-binding transcription factor activity"/>
    <property type="evidence" value="ECO:0007669"/>
    <property type="project" value="InterPro"/>
</dbReference>
<dbReference type="EMBL" id="OOGT01000235">
    <property type="protein sequence ID" value="SPL72209.1"/>
    <property type="molecule type" value="Genomic_DNA"/>
</dbReference>
<dbReference type="RefSeq" id="WP_121975604.1">
    <property type="nucleotide sequence ID" value="NZ_OOGT01000235.1"/>
</dbReference>